<dbReference type="AlphaFoldDB" id="A0A9D2Q7N6"/>
<dbReference type="InterPro" id="IPR036078">
    <property type="entry name" value="Spo11/TopoVI_A_sf"/>
</dbReference>
<comment type="caution">
    <text evidence="2">The sequence shown here is derived from an EMBL/GenBank/DDBJ whole genome shotgun (WGS) entry which is preliminary data.</text>
</comment>
<gene>
    <name evidence="2" type="ORF">H9697_05570</name>
</gene>
<dbReference type="Gene3D" id="3.40.1360.10">
    <property type="match status" value="1"/>
</dbReference>
<reference evidence="2" key="2">
    <citation type="submission" date="2021-04" db="EMBL/GenBank/DDBJ databases">
        <authorList>
            <person name="Gilroy R."/>
        </authorList>
    </citation>
    <scope>NUCLEOTIDE SEQUENCE</scope>
    <source>
        <strain evidence="2">CHK196-7946</strain>
    </source>
</reference>
<dbReference type="GO" id="GO:0005694">
    <property type="term" value="C:chromosome"/>
    <property type="evidence" value="ECO:0007669"/>
    <property type="project" value="InterPro"/>
</dbReference>
<organism evidence="2 3">
    <name type="scientific">Candidatus Mediterraneibacter faecavium</name>
    <dbReference type="NCBI Taxonomy" id="2838668"/>
    <lineage>
        <taxon>Bacteria</taxon>
        <taxon>Bacillati</taxon>
        <taxon>Bacillota</taxon>
        <taxon>Clostridia</taxon>
        <taxon>Lachnospirales</taxon>
        <taxon>Lachnospiraceae</taxon>
        <taxon>Mediterraneibacter</taxon>
    </lineage>
</organism>
<dbReference type="SUPFAM" id="SSF56726">
    <property type="entry name" value="DNA topoisomerase IV, alpha subunit"/>
    <property type="match status" value="1"/>
</dbReference>
<reference evidence="2" key="1">
    <citation type="journal article" date="2021" name="PeerJ">
        <title>Extensive microbial diversity within the chicken gut microbiome revealed by metagenomics and culture.</title>
        <authorList>
            <person name="Gilroy R."/>
            <person name="Ravi A."/>
            <person name="Getino M."/>
            <person name="Pursley I."/>
            <person name="Horton D.L."/>
            <person name="Alikhan N.F."/>
            <person name="Baker D."/>
            <person name="Gharbi K."/>
            <person name="Hall N."/>
            <person name="Watson M."/>
            <person name="Adriaenssens E.M."/>
            <person name="Foster-Nyarko E."/>
            <person name="Jarju S."/>
            <person name="Secka A."/>
            <person name="Antonio M."/>
            <person name="Oren A."/>
            <person name="Chaudhuri R.R."/>
            <person name="La Ragione R."/>
            <person name="Hildebrand F."/>
            <person name="Pallen M.J."/>
        </authorList>
    </citation>
    <scope>NUCLEOTIDE SEQUENCE</scope>
    <source>
        <strain evidence="2">CHK196-7946</strain>
    </source>
</reference>
<dbReference type="InterPro" id="IPR024534">
    <property type="entry name" value="JetD_C"/>
</dbReference>
<dbReference type="Proteomes" id="UP000823902">
    <property type="component" value="Unassembled WGS sequence"/>
</dbReference>
<protein>
    <submittedName>
        <fullName evidence="2">DUF2220 domain-containing protein</fullName>
    </submittedName>
</protein>
<dbReference type="Pfam" id="PF09983">
    <property type="entry name" value="JetD_C"/>
    <property type="match status" value="1"/>
</dbReference>
<dbReference type="GO" id="GO:0003677">
    <property type="term" value="F:DNA binding"/>
    <property type="evidence" value="ECO:0007669"/>
    <property type="project" value="InterPro"/>
</dbReference>
<sequence length="408" mass="47613">MKDRDHYLEEILTYLAEGYRKSRKDSGTSLIHRRTIVKPEKLYRKYRENDGDPGEIEALNEAAEMCRILGFADYQMKRFSNEIEGIWLDDTQIEAVESYLKAHCGYQSKADKMQEVRDMIRRYEGRSPAADLVCGELCEKISRNQVPARYEQTEEILRALVFIENNTVPLYLREASQIIYGSTKYFEEKTLDAVCKRLRTYLGRSCRQDEMPGEILKEYHIYPEQQRFCLKGDAVLKKGGYEIPLGAFSDGIEFSADELKDLQEIRVNAERFITVENKTAYYRCSGENSVYFYLGGYTNRTQRDFLKKVKGDNPNLKFLHFGDIDAGGFYIHDHLCRMTGVPFSLWHMSVEELKNPRYAGCLQKLMPGDRKRLKKLRGTELYRQTAEYMLQENVKLEQEIVSLYLTDG</sequence>
<accession>A0A9D2Q7N6</accession>
<proteinExistence type="predicted"/>
<feature type="domain" description="Wadjet protein JetD C-terminal" evidence="1">
    <location>
        <begin position="256"/>
        <end position="402"/>
    </location>
</feature>
<evidence type="ECO:0000259" key="1">
    <source>
        <dbReference type="Pfam" id="PF09983"/>
    </source>
</evidence>
<dbReference type="EMBL" id="DWVY01000027">
    <property type="protein sequence ID" value="HJC74399.1"/>
    <property type="molecule type" value="Genomic_DNA"/>
</dbReference>
<name>A0A9D2Q7N6_9FIRM</name>
<evidence type="ECO:0000313" key="3">
    <source>
        <dbReference type="Proteomes" id="UP000823902"/>
    </source>
</evidence>
<evidence type="ECO:0000313" key="2">
    <source>
        <dbReference type="EMBL" id="HJC74399.1"/>
    </source>
</evidence>